<organism evidence="1">
    <name type="scientific">viral metagenome</name>
    <dbReference type="NCBI Taxonomy" id="1070528"/>
    <lineage>
        <taxon>unclassified sequences</taxon>
        <taxon>metagenomes</taxon>
        <taxon>organismal metagenomes</taxon>
    </lineage>
</organism>
<dbReference type="EMBL" id="MT142290">
    <property type="protein sequence ID" value="QJA77581.1"/>
    <property type="molecule type" value="Genomic_DNA"/>
</dbReference>
<dbReference type="EMBL" id="MT141428">
    <property type="protein sequence ID" value="QJA61016.1"/>
    <property type="molecule type" value="Genomic_DNA"/>
</dbReference>
<dbReference type="AlphaFoldDB" id="A0A6M3IU34"/>
<accession>A0A6M3IU34</accession>
<evidence type="ECO:0000313" key="2">
    <source>
        <dbReference type="EMBL" id="QJA77581.1"/>
    </source>
</evidence>
<sequence>MIMTTMEQFVRENKISVKSELVDHNPNMDDFEGNHWKVALKRPNKQMTLYFSKGYGHNGKEPEVEEVLSCLTSDADVFEYGFEDWAVSLGYDPDSRKAKRIWKTCFCQTNKLVNFLGNDLFEDLRFEIEPY</sequence>
<protein>
    <submittedName>
        <fullName evidence="1">Uncharacterized protein</fullName>
    </submittedName>
</protein>
<evidence type="ECO:0000313" key="1">
    <source>
        <dbReference type="EMBL" id="QJA61016.1"/>
    </source>
</evidence>
<gene>
    <name evidence="2" type="ORF">MM415A01278_0018</name>
    <name evidence="1" type="ORF">MM415B01009_0017</name>
</gene>
<proteinExistence type="predicted"/>
<name>A0A6M3IU34_9ZZZZ</name>
<reference evidence="1" key="1">
    <citation type="submission" date="2020-03" db="EMBL/GenBank/DDBJ databases">
        <title>The deep terrestrial virosphere.</title>
        <authorList>
            <person name="Holmfeldt K."/>
            <person name="Nilsson E."/>
            <person name="Simone D."/>
            <person name="Lopez-Fernandez M."/>
            <person name="Wu X."/>
            <person name="de Brujin I."/>
            <person name="Lundin D."/>
            <person name="Andersson A."/>
            <person name="Bertilsson S."/>
            <person name="Dopson M."/>
        </authorList>
    </citation>
    <scope>NUCLEOTIDE SEQUENCE</scope>
    <source>
        <strain evidence="2">MM415A01278</strain>
        <strain evidence="1">MM415B01009</strain>
    </source>
</reference>